<evidence type="ECO:0000313" key="3">
    <source>
        <dbReference type="Proteomes" id="UP000011082"/>
    </source>
</evidence>
<protein>
    <recommendedName>
        <fullName evidence="1">DUF5097 domain-containing protein</fullName>
    </recommendedName>
</protein>
<dbReference type="EMBL" id="JH370136">
    <property type="protein sequence ID" value="ELA41971.1"/>
    <property type="molecule type" value="Genomic_DNA"/>
</dbReference>
<dbReference type="OrthoDB" id="2196135at2759"/>
<dbReference type="HOGENOM" id="CLU_1653510_0_0_1"/>
<accession>L2GMA1</accession>
<sequence length="160" mass="18545">MIESNIIKRFIVKTFMQNSECGIQKIAEMIVNTLFSRFMLNENVVVPSRELYGKIVKCTKHIYTVQLEDGTTVEVPFQEIKRRYIFDYNDVYYFLECITTSTPLGRIVIENVFEKISQPGFGAMLPINQGFGKYTSKPPIECLKESAIRIYFRGLSSKTR</sequence>
<dbReference type="Proteomes" id="UP000011082">
    <property type="component" value="Unassembled WGS sequence"/>
</dbReference>
<gene>
    <name evidence="2" type="ORF">VICG_00988</name>
</gene>
<dbReference type="RefSeq" id="XP_007604435.1">
    <property type="nucleotide sequence ID" value="XM_007604373.1"/>
</dbReference>
<feature type="domain" description="DUF5097" evidence="1">
    <location>
        <begin position="1"/>
        <end position="116"/>
    </location>
</feature>
<dbReference type="AlphaFoldDB" id="L2GMA1"/>
<reference evidence="3" key="1">
    <citation type="submission" date="2011-05" db="EMBL/GenBank/DDBJ databases">
        <title>The genome sequence of Vittaforma corneae strain ATCC 50505.</title>
        <authorList>
            <consortium name="The Broad Institute Genome Sequencing Platform"/>
            <person name="Cuomo C."/>
            <person name="Didier E."/>
            <person name="Bowers L."/>
            <person name="Young S.K."/>
            <person name="Zeng Q."/>
            <person name="Gargeya S."/>
            <person name="Fitzgerald M."/>
            <person name="Haas B."/>
            <person name="Abouelleil A."/>
            <person name="Alvarado L."/>
            <person name="Arachchi H.M."/>
            <person name="Berlin A."/>
            <person name="Chapman S.B."/>
            <person name="Gearin G."/>
            <person name="Goldberg J."/>
            <person name="Griggs A."/>
            <person name="Gujja S."/>
            <person name="Hansen M."/>
            <person name="Heiman D."/>
            <person name="Howarth C."/>
            <person name="Larimer J."/>
            <person name="Lui A."/>
            <person name="MacDonald P.J.P."/>
            <person name="McCowen C."/>
            <person name="Montmayeur A."/>
            <person name="Murphy C."/>
            <person name="Neiman D."/>
            <person name="Pearson M."/>
            <person name="Priest M."/>
            <person name="Roberts A."/>
            <person name="Saif S."/>
            <person name="Shea T."/>
            <person name="Sisk P."/>
            <person name="Stolte C."/>
            <person name="Sykes S."/>
            <person name="Wortman J."/>
            <person name="Nusbaum C."/>
            <person name="Birren B."/>
        </authorList>
    </citation>
    <scope>NUCLEOTIDE SEQUENCE [LARGE SCALE GENOMIC DNA]</scope>
    <source>
        <strain evidence="3">ATCC 50505</strain>
    </source>
</reference>
<dbReference type="InParanoid" id="L2GMA1"/>
<proteinExistence type="predicted"/>
<keyword evidence="3" id="KW-1185">Reference proteome</keyword>
<evidence type="ECO:0000259" key="1">
    <source>
        <dbReference type="Pfam" id="PF17020"/>
    </source>
</evidence>
<dbReference type="GeneID" id="19881700"/>
<dbReference type="VEuPathDB" id="MicrosporidiaDB:VICG_00988"/>
<evidence type="ECO:0000313" key="2">
    <source>
        <dbReference type="EMBL" id="ELA41971.1"/>
    </source>
</evidence>
<dbReference type="STRING" id="993615.L2GMA1"/>
<name>L2GMA1_VITCO</name>
<dbReference type="InterPro" id="IPR031511">
    <property type="entry name" value="DUF5097"/>
</dbReference>
<dbReference type="Pfam" id="PF17020">
    <property type="entry name" value="DUF5097"/>
    <property type="match status" value="1"/>
</dbReference>
<organism evidence="2 3">
    <name type="scientific">Vittaforma corneae (strain ATCC 50505)</name>
    <name type="common">Microsporidian parasite</name>
    <name type="synonym">Nosema corneum</name>
    <dbReference type="NCBI Taxonomy" id="993615"/>
    <lineage>
        <taxon>Eukaryota</taxon>
        <taxon>Fungi</taxon>
        <taxon>Fungi incertae sedis</taxon>
        <taxon>Microsporidia</taxon>
        <taxon>Nosematidae</taxon>
        <taxon>Vittaforma</taxon>
    </lineage>
</organism>